<dbReference type="InterPro" id="IPR029510">
    <property type="entry name" value="Ald_DH_CS_GLU"/>
</dbReference>
<organism evidence="9 10">
    <name type="scientific">Singulisphaera acidiphila (strain ATCC BAA-1392 / DSM 18658 / VKM B-2454 / MOB10)</name>
    <dbReference type="NCBI Taxonomy" id="886293"/>
    <lineage>
        <taxon>Bacteria</taxon>
        <taxon>Pseudomonadati</taxon>
        <taxon>Planctomycetota</taxon>
        <taxon>Planctomycetia</taxon>
        <taxon>Isosphaerales</taxon>
        <taxon>Isosphaeraceae</taxon>
        <taxon>Singulisphaera</taxon>
    </lineage>
</organism>
<dbReference type="InterPro" id="IPR016162">
    <property type="entry name" value="Ald_DH_N"/>
</dbReference>
<dbReference type="FunFam" id="3.40.605.10:FF:000004">
    <property type="entry name" value="Aldehyde dehydrogenase"/>
    <property type="match status" value="1"/>
</dbReference>
<evidence type="ECO:0000256" key="5">
    <source>
        <dbReference type="PIRSR" id="PIRSR036492-1"/>
    </source>
</evidence>
<dbReference type="SUPFAM" id="SSF53720">
    <property type="entry name" value="ALDH-like"/>
    <property type="match status" value="1"/>
</dbReference>
<dbReference type="GO" id="GO:0006081">
    <property type="term" value="P:aldehyde metabolic process"/>
    <property type="evidence" value="ECO:0007669"/>
    <property type="project" value="InterPro"/>
</dbReference>
<feature type="domain" description="Aldehyde dehydrogenase" evidence="8">
    <location>
        <begin position="16"/>
        <end position="445"/>
    </location>
</feature>
<evidence type="ECO:0000256" key="6">
    <source>
        <dbReference type="PROSITE-ProRule" id="PRU10007"/>
    </source>
</evidence>
<sequence>MTAVNLQKTDMTLETRSTGAEIVERVAKARASFRGGRTRDVSWRRAQLKALKRLLKEEESAIFEALWADLRKPPLEGYLTEVGFVIAEIDDALQHLDRWMKPERTHTSLLAQPGKSWITHDPLGVVLVIGTWNYPVQLLLAPLVGALAGGNAAVLKPSEIAAHTSALMADLVPRHLDPESVAVIQGGADETQALLEERFDLIFFTGGSRVGQIVLEKAARHLTPVVLELGGKSPCLVDRDASLEVAARRIAWGRFSNAGQTCVAPDYVLVHEAVEMELLEHLRAAVTAFYGDDPRTSPDYCRIVNDRNFERLSKMLHDGEVVCGGQAETKERYIAPTILRGVSPDAPVMREEIFGPILPVLAVPSMDAAIEFVADRPSPLALYVFSNDEATQHKVIDRTSSGNACINDVLMHMVVPELPFGGVGESGMGRYHGRWSFETFTHRKGVLAKSTHFDLPVRYPPYSGGHLALLRLIG</sequence>
<dbReference type="InterPro" id="IPR016160">
    <property type="entry name" value="Ald_DH_CS_CYS"/>
</dbReference>
<evidence type="ECO:0000313" key="9">
    <source>
        <dbReference type="EMBL" id="AGA25803.1"/>
    </source>
</evidence>
<keyword evidence="10" id="KW-1185">Reference proteome</keyword>
<dbReference type="PROSITE" id="PS00070">
    <property type="entry name" value="ALDEHYDE_DEHYDR_CYS"/>
    <property type="match status" value="1"/>
</dbReference>
<dbReference type="InterPro" id="IPR012394">
    <property type="entry name" value="Aldehyde_DH_NAD(P)"/>
</dbReference>
<dbReference type="GO" id="GO:0004029">
    <property type="term" value="F:aldehyde dehydrogenase (NAD+) activity"/>
    <property type="evidence" value="ECO:0007669"/>
    <property type="project" value="TreeGrafter"/>
</dbReference>
<dbReference type="Gene3D" id="3.40.309.10">
    <property type="entry name" value="Aldehyde Dehydrogenase, Chain A, domain 2"/>
    <property type="match status" value="1"/>
</dbReference>
<evidence type="ECO:0000256" key="7">
    <source>
        <dbReference type="RuleBase" id="RU003345"/>
    </source>
</evidence>
<dbReference type="eggNOG" id="COG1012">
    <property type="taxonomic scope" value="Bacteria"/>
</dbReference>
<keyword evidence="2 4" id="KW-0560">Oxidoreductase</keyword>
<protein>
    <recommendedName>
        <fullName evidence="4">Aldehyde dehydrogenase</fullName>
    </recommendedName>
</protein>
<evidence type="ECO:0000256" key="2">
    <source>
        <dbReference type="ARBA" id="ARBA00023002"/>
    </source>
</evidence>
<dbReference type="PIRSF" id="PIRSF036492">
    <property type="entry name" value="ALDH"/>
    <property type="match status" value="1"/>
</dbReference>
<dbReference type="PANTHER" id="PTHR43570">
    <property type="entry name" value="ALDEHYDE DEHYDROGENASE"/>
    <property type="match status" value="1"/>
</dbReference>
<dbReference type="RefSeq" id="WP_015244977.1">
    <property type="nucleotide sequence ID" value="NC_019892.1"/>
</dbReference>
<evidence type="ECO:0000259" key="8">
    <source>
        <dbReference type="Pfam" id="PF00171"/>
    </source>
</evidence>
<evidence type="ECO:0000313" key="10">
    <source>
        <dbReference type="Proteomes" id="UP000010798"/>
    </source>
</evidence>
<dbReference type="STRING" id="886293.Sinac_1421"/>
<feature type="active site" evidence="5 6">
    <location>
        <position position="228"/>
    </location>
</feature>
<dbReference type="KEGG" id="saci:Sinac_1421"/>
<name>L0DAE4_SINAD</name>
<dbReference type="InterPro" id="IPR015590">
    <property type="entry name" value="Aldehyde_DH_dom"/>
</dbReference>
<dbReference type="CDD" id="cd07087">
    <property type="entry name" value="ALDH_F3-13-14_CALDH-like"/>
    <property type="match status" value="1"/>
</dbReference>
<evidence type="ECO:0000256" key="1">
    <source>
        <dbReference type="ARBA" id="ARBA00009986"/>
    </source>
</evidence>
<evidence type="ECO:0000256" key="3">
    <source>
        <dbReference type="ARBA" id="ARBA00023027"/>
    </source>
</evidence>
<dbReference type="Proteomes" id="UP000010798">
    <property type="component" value="Chromosome"/>
</dbReference>
<proteinExistence type="inferred from homology"/>
<dbReference type="GO" id="GO:0005737">
    <property type="term" value="C:cytoplasm"/>
    <property type="evidence" value="ECO:0007669"/>
    <property type="project" value="TreeGrafter"/>
</dbReference>
<dbReference type="OrthoDB" id="9762913at2"/>
<keyword evidence="3" id="KW-0520">NAD</keyword>
<dbReference type="FunFam" id="3.40.309.10:FF:000003">
    <property type="entry name" value="Aldehyde dehydrogenase"/>
    <property type="match status" value="1"/>
</dbReference>
<dbReference type="HOGENOM" id="CLU_005391_3_1_0"/>
<evidence type="ECO:0000256" key="4">
    <source>
        <dbReference type="PIRNR" id="PIRNR036492"/>
    </source>
</evidence>
<dbReference type="PROSITE" id="PS00687">
    <property type="entry name" value="ALDEHYDE_DEHYDR_GLU"/>
    <property type="match status" value="1"/>
</dbReference>
<dbReference type="InterPro" id="IPR016163">
    <property type="entry name" value="Ald_DH_C"/>
</dbReference>
<gene>
    <name evidence="9" type="ordered locus">Sinac_1421</name>
</gene>
<feature type="active site" evidence="5">
    <location>
        <position position="262"/>
    </location>
</feature>
<dbReference type="EMBL" id="CP003364">
    <property type="protein sequence ID" value="AGA25803.1"/>
    <property type="molecule type" value="Genomic_DNA"/>
</dbReference>
<dbReference type="PANTHER" id="PTHR43570:SF16">
    <property type="entry name" value="ALDEHYDE DEHYDROGENASE TYPE III, ISOFORM Q"/>
    <property type="match status" value="1"/>
</dbReference>
<dbReference type="Pfam" id="PF00171">
    <property type="entry name" value="Aldedh"/>
    <property type="match status" value="1"/>
</dbReference>
<accession>L0DAE4</accession>
<reference evidence="9 10" key="1">
    <citation type="submission" date="2012-02" db="EMBL/GenBank/DDBJ databases">
        <title>Complete sequence of chromosome of Singulisphaera acidiphila DSM 18658.</title>
        <authorList>
            <consortium name="US DOE Joint Genome Institute (JGI-PGF)"/>
            <person name="Lucas S."/>
            <person name="Copeland A."/>
            <person name="Lapidus A."/>
            <person name="Glavina del Rio T."/>
            <person name="Dalin E."/>
            <person name="Tice H."/>
            <person name="Bruce D."/>
            <person name="Goodwin L."/>
            <person name="Pitluck S."/>
            <person name="Peters L."/>
            <person name="Ovchinnikova G."/>
            <person name="Chertkov O."/>
            <person name="Kyrpides N."/>
            <person name="Mavromatis K."/>
            <person name="Ivanova N."/>
            <person name="Brettin T."/>
            <person name="Detter J.C."/>
            <person name="Han C."/>
            <person name="Larimer F."/>
            <person name="Land M."/>
            <person name="Hauser L."/>
            <person name="Markowitz V."/>
            <person name="Cheng J.-F."/>
            <person name="Hugenholtz P."/>
            <person name="Woyke T."/>
            <person name="Wu D."/>
            <person name="Tindall B."/>
            <person name="Pomrenke H."/>
            <person name="Brambilla E."/>
            <person name="Klenk H.-P."/>
            <person name="Eisen J.A."/>
        </authorList>
    </citation>
    <scope>NUCLEOTIDE SEQUENCE [LARGE SCALE GENOMIC DNA]</scope>
    <source>
        <strain evidence="10">ATCC BAA-1392 / DSM 18658 / VKM B-2454 / MOB10</strain>
    </source>
</reference>
<comment type="similarity">
    <text evidence="1 4 7">Belongs to the aldehyde dehydrogenase family.</text>
</comment>
<dbReference type="Gene3D" id="3.40.605.10">
    <property type="entry name" value="Aldehyde Dehydrogenase, Chain A, domain 1"/>
    <property type="match status" value="1"/>
</dbReference>
<dbReference type="InterPro" id="IPR016161">
    <property type="entry name" value="Ald_DH/histidinol_DH"/>
</dbReference>
<dbReference type="AlphaFoldDB" id="L0DAE4"/>